<evidence type="ECO:0008006" key="2">
    <source>
        <dbReference type="Google" id="ProtNLM"/>
    </source>
</evidence>
<evidence type="ECO:0000313" key="1">
    <source>
        <dbReference type="EMBL" id="GAJ01726.1"/>
    </source>
</evidence>
<comment type="caution">
    <text evidence="1">The sequence shown here is derived from an EMBL/GenBank/DDBJ whole genome shotgun (WGS) entry which is preliminary data.</text>
</comment>
<accession>X1UPA9</accession>
<protein>
    <recommendedName>
        <fullName evidence="2">Anticodon-binding domain-containing protein</fullName>
    </recommendedName>
</protein>
<dbReference type="EMBL" id="BARW01018738">
    <property type="protein sequence ID" value="GAJ01726.1"/>
    <property type="molecule type" value="Genomic_DNA"/>
</dbReference>
<feature type="non-terminal residue" evidence="1">
    <location>
        <position position="1"/>
    </location>
</feature>
<proteinExistence type="predicted"/>
<gene>
    <name evidence="1" type="ORF">S12H4_32015</name>
</gene>
<organism evidence="1">
    <name type="scientific">marine sediment metagenome</name>
    <dbReference type="NCBI Taxonomy" id="412755"/>
    <lineage>
        <taxon>unclassified sequences</taxon>
        <taxon>metagenomes</taxon>
        <taxon>ecological metagenomes</taxon>
    </lineage>
</organism>
<name>X1UPA9_9ZZZZ</name>
<dbReference type="AlphaFoldDB" id="X1UPA9"/>
<reference evidence="1" key="1">
    <citation type="journal article" date="2014" name="Front. Microbiol.">
        <title>High frequency of phylogenetically diverse reductive dehalogenase-homologous genes in deep subseafloor sedimentary metagenomes.</title>
        <authorList>
            <person name="Kawai M."/>
            <person name="Futagami T."/>
            <person name="Toyoda A."/>
            <person name="Takaki Y."/>
            <person name="Nishi S."/>
            <person name="Hori S."/>
            <person name="Arai W."/>
            <person name="Tsubouchi T."/>
            <person name="Morono Y."/>
            <person name="Uchiyama I."/>
            <person name="Ito T."/>
            <person name="Fujiyama A."/>
            <person name="Inagaki F."/>
            <person name="Takami H."/>
        </authorList>
    </citation>
    <scope>NUCLEOTIDE SEQUENCE</scope>
    <source>
        <strain evidence="1">Expedition CK06-06</strain>
    </source>
</reference>
<sequence>PIFRVAGLFQGKYTIEDSKVKNKVLEREMSLDSFIGQIEEVMKKAKESQ</sequence>